<evidence type="ECO:0000259" key="2">
    <source>
        <dbReference type="Pfam" id="PF00675"/>
    </source>
</evidence>
<keyword evidence="3" id="KW-0645">Protease</keyword>
<gene>
    <name evidence="3" type="ORF">SCF082_LOCUS46550</name>
</gene>
<dbReference type="Proteomes" id="UP001642464">
    <property type="component" value="Unassembled WGS sequence"/>
</dbReference>
<sequence length="265" mass="29720">VMMELPDYNFYEFKEPDRSILLDPPAPALVAPKFEFSKLENGIKIASVDKQGLTARLGLYVHAGSRFETSANLGAAHMAALMGFRSTAHLSHLRTVKTLEQMGADQSASAKSGREEILYQVDVQREMLPYVVPLMVGNVIFPRMLQPSCEHLVQSALMSNPDSMVSELLHKAAYCNNTLGRSPLMSERSMGYFTPETVRGYLLDHFAPERMVFVGVNVQHAELTKWVMRSFADYNAIPMKKREDTKAWFLFQPPGPAALSVWGYI</sequence>
<dbReference type="PANTHER" id="PTHR11851">
    <property type="entry name" value="METALLOPROTEASE"/>
    <property type="match status" value="1"/>
</dbReference>
<proteinExistence type="inferred from homology"/>
<feature type="non-terminal residue" evidence="3">
    <location>
        <position position="1"/>
    </location>
</feature>
<feature type="domain" description="Peptidase M16 N-terminal" evidence="2">
    <location>
        <begin position="45"/>
        <end position="183"/>
    </location>
</feature>
<name>A0ABP0RFL4_9DINO</name>
<keyword evidence="4" id="KW-1185">Reference proteome</keyword>
<protein>
    <submittedName>
        <fullName evidence="3">Mitochondrial-processing peptidase subunit alpha (Alpha-MPP) (Inactive zinc metalloprotease alpha) (Ubiquinol-cytochrome-c reductase subunit II)</fullName>
    </submittedName>
</protein>
<accession>A0ABP0RFL4</accession>
<evidence type="ECO:0000256" key="1">
    <source>
        <dbReference type="ARBA" id="ARBA00007261"/>
    </source>
</evidence>
<dbReference type="SUPFAM" id="SSF63411">
    <property type="entry name" value="LuxS/MPP-like metallohydrolase"/>
    <property type="match status" value="1"/>
</dbReference>
<dbReference type="PANTHER" id="PTHR11851:SF49">
    <property type="entry name" value="MITOCHONDRIAL-PROCESSING PEPTIDASE SUBUNIT ALPHA"/>
    <property type="match status" value="1"/>
</dbReference>
<comment type="similarity">
    <text evidence="1">Belongs to the peptidase M16 family.</text>
</comment>
<organism evidence="3 4">
    <name type="scientific">Durusdinium trenchii</name>
    <dbReference type="NCBI Taxonomy" id="1381693"/>
    <lineage>
        <taxon>Eukaryota</taxon>
        <taxon>Sar</taxon>
        <taxon>Alveolata</taxon>
        <taxon>Dinophyceae</taxon>
        <taxon>Suessiales</taxon>
        <taxon>Symbiodiniaceae</taxon>
        <taxon>Durusdinium</taxon>
    </lineage>
</organism>
<dbReference type="InterPro" id="IPR011765">
    <property type="entry name" value="Pept_M16_N"/>
</dbReference>
<keyword evidence="3" id="KW-0378">Hydrolase</keyword>
<dbReference type="Pfam" id="PF00675">
    <property type="entry name" value="Peptidase_M16"/>
    <property type="match status" value="1"/>
</dbReference>
<reference evidence="3 4" key="1">
    <citation type="submission" date="2024-02" db="EMBL/GenBank/DDBJ databases">
        <authorList>
            <person name="Chen Y."/>
            <person name="Shah S."/>
            <person name="Dougan E. K."/>
            <person name="Thang M."/>
            <person name="Chan C."/>
        </authorList>
    </citation>
    <scope>NUCLEOTIDE SEQUENCE [LARGE SCALE GENOMIC DNA]</scope>
</reference>
<keyword evidence="3" id="KW-0482">Metalloprotease</keyword>
<evidence type="ECO:0000313" key="3">
    <source>
        <dbReference type="EMBL" id="CAK9099393.1"/>
    </source>
</evidence>
<dbReference type="InterPro" id="IPR050361">
    <property type="entry name" value="MPP/UQCRC_Complex"/>
</dbReference>
<dbReference type="Gene3D" id="3.30.830.10">
    <property type="entry name" value="Metalloenzyme, LuxS/M16 peptidase-like"/>
    <property type="match status" value="1"/>
</dbReference>
<dbReference type="InterPro" id="IPR011249">
    <property type="entry name" value="Metalloenz_LuxS/M16"/>
</dbReference>
<comment type="caution">
    <text evidence="3">The sequence shown here is derived from an EMBL/GenBank/DDBJ whole genome shotgun (WGS) entry which is preliminary data.</text>
</comment>
<dbReference type="GO" id="GO:0008237">
    <property type="term" value="F:metallopeptidase activity"/>
    <property type="evidence" value="ECO:0007669"/>
    <property type="project" value="UniProtKB-KW"/>
</dbReference>
<evidence type="ECO:0000313" key="4">
    <source>
        <dbReference type="Proteomes" id="UP001642464"/>
    </source>
</evidence>
<dbReference type="EMBL" id="CAXAMM010041440">
    <property type="protein sequence ID" value="CAK9099393.1"/>
    <property type="molecule type" value="Genomic_DNA"/>
</dbReference>